<dbReference type="AlphaFoldDB" id="A0A224YHN2"/>
<name>A0A224YHN2_9ACAR</name>
<protein>
    <recommendedName>
        <fullName evidence="3">Secreted protein</fullName>
    </recommendedName>
</protein>
<organism evidence="2">
    <name type="scientific">Rhipicephalus zambeziensis</name>
    <dbReference type="NCBI Taxonomy" id="60191"/>
    <lineage>
        <taxon>Eukaryota</taxon>
        <taxon>Metazoa</taxon>
        <taxon>Ecdysozoa</taxon>
        <taxon>Arthropoda</taxon>
        <taxon>Chelicerata</taxon>
        <taxon>Arachnida</taxon>
        <taxon>Acari</taxon>
        <taxon>Parasitiformes</taxon>
        <taxon>Ixodida</taxon>
        <taxon>Ixodoidea</taxon>
        <taxon>Ixodidae</taxon>
        <taxon>Rhipicephalinae</taxon>
        <taxon>Rhipicephalus</taxon>
        <taxon>Rhipicephalus</taxon>
    </lineage>
</organism>
<feature type="chain" id="PRO_5012330095" description="Secreted protein" evidence="1">
    <location>
        <begin position="40"/>
        <end position="111"/>
    </location>
</feature>
<evidence type="ECO:0000313" key="2">
    <source>
        <dbReference type="EMBL" id="MAA13991.1"/>
    </source>
</evidence>
<reference evidence="2" key="1">
    <citation type="journal article" date="2017" name="Parasit. Vectors">
        <title>Sialotranscriptomics of Rhipicephalus zambeziensis reveals intricate expression profiles of secretory proteins and suggests tight temporal transcriptional regulation during blood-feeding.</title>
        <authorList>
            <person name="de Castro M.H."/>
            <person name="de Klerk D."/>
            <person name="Pienaar R."/>
            <person name="Rees D.J.G."/>
            <person name="Mans B.J."/>
        </authorList>
    </citation>
    <scope>NUCLEOTIDE SEQUENCE</scope>
    <source>
        <tissue evidence="2">Salivary glands</tissue>
    </source>
</reference>
<sequence>MYYTCQVAPAPNMPEHRTKRVAFLAACSLLAMLWDAAEGQYPPGPPACRSWYQECGIQRSYPCCGNMVCWRGRCINKKEDRKGYVYPPDNYFPPPWYYQRFVPVYPVNFRP</sequence>
<evidence type="ECO:0000256" key="1">
    <source>
        <dbReference type="SAM" id="SignalP"/>
    </source>
</evidence>
<keyword evidence="1" id="KW-0732">Signal</keyword>
<accession>A0A224YHN2</accession>
<dbReference type="EMBL" id="GFPF01002845">
    <property type="protein sequence ID" value="MAA13991.1"/>
    <property type="molecule type" value="Transcribed_RNA"/>
</dbReference>
<feature type="signal peptide" evidence="1">
    <location>
        <begin position="1"/>
        <end position="39"/>
    </location>
</feature>
<proteinExistence type="predicted"/>
<evidence type="ECO:0008006" key="3">
    <source>
        <dbReference type="Google" id="ProtNLM"/>
    </source>
</evidence>